<dbReference type="Proteomes" id="UP001219568">
    <property type="component" value="Unassembled WGS sequence"/>
</dbReference>
<proteinExistence type="inferred from homology"/>
<dbReference type="SUPFAM" id="SSF51735">
    <property type="entry name" value="NAD(P)-binding Rossmann-fold domains"/>
    <property type="match status" value="1"/>
</dbReference>
<dbReference type="InterPro" id="IPR002347">
    <property type="entry name" value="SDR_fam"/>
</dbReference>
<reference evidence="4" key="1">
    <citation type="journal article" date="2023" name="IMA Fungus">
        <title>Comparative genomic study of the Penicillium genus elucidates a diverse pangenome and 15 lateral gene transfer events.</title>
        <authorList>
            <person name="Petersen C."/>
            <person name="Sorensen T."/>
            <person name="Nielsen M.R."/>
            <person name="Sondergaard T.E."/>
            <person name="Sorensen J.L."/>
            <person name="Fitzpatrick D.A."/>
            <person name="Frisvad J.C."/>
            <person name="Nielsen K.L."/>
        </authorList>
    </citation>
    <scope>NUCLEOTIDE SEQUENCE</scope>
    <source>
        <strain evidence="4">IBT 15450</strain>
    </source>
</reference>
<dbReference type="AlphaFoldDB" id="A0AAD6IGY7"/>
<dbReference type="EMBL" id="JAQJZL010000003">
    <property type="protein sequence ID" value="KAJ6047504.1"/>
    <property type="molecule type" value="Genomic_DNA"/>
</dbReference>
<comment type="caution">
    <text evidence="4">The sequence shown here is derived from an EMBL/GenBank/DDBJ whole genome shotgun (WGS) entry which is preliminary data.</text>
</comment>
<dbReference type="CDD" id="cd05233">
    <property type="entry name" value="SDR_c"/>
    <property type="match status" value="1"/>
</dbReference>
<dbReference type="PANTHER" id="PTHR24321:SF8">
    <property type="entry name" value="ESTRADIOL 17-BETA-DEHYDROGENASE 8-RELATED"/>
    <property type="match status" value="1"/>
</dbReference>
<dbReference type="PROSITE" id="PS00061">
    <property type="entry name" value="ADH_SHORT"/>
    <property type="match status" value="1"/>
</dbReference>
<dbReference type="FunFam" id="3.40.50.720:FF:000084">
    <property type="entry name" value="Short-chain dehydrogenase reductase"/>
    <property type="match status" value="1"/>
</dbReference>
<keyword evidence="2" id="KW-0521">NADP</keyword>
<keyword evidence="5" id="KW-1185">Reference proteome</keyword>
<comment type="similarity">
    <text evidence="1">Belongs to the short-chain dehydrogenases/reductases (SDR) family.</text>
</comment>
<reference evidence="4" key="2">
    <citation type="submission" date="2023-01" db="EMBL/GenBank/DDBJ databases">
        <authorList>
            <person name="Petersen C."/>
        </authorList>
    </citation>
    <scope>NUCLEOTIDE SEQUENCE</scope>
    <source>
        <strain evidence="4">IBT 15450</strain>
    </source>
</reference>
<dbReference type="InterPro" id="IPR020904">
    <property type="entry name" value="Sc_DH/Rdtase_CS"/>
</dbReference>
<evidence type="ECO:0000256" key="3">
    <source>
        <dbReference type="ARBA" id="ARBA00023002"/>
    </source>
</evidence>
<evidence type="ECO:0000313" key="5">
    <source>
        <dbReference type="Proteomes" id="UP001219568"/>
    </source>
</evidence>
<gene>
    <name evidence="4" type="ORF">N7460_003651</name>
</gene>
<evidence type="ECO:0000256" key="1">
    <source>
        <dbReference type="ARBA" id="ARBA00006484"/>
    </source>
</evidence>
<evidence type="ECO:0000256" key="2">
    <source>
        <dbReference type="ARBA" id="ARBA00022857"/>
    </source>
</evidence>
<organism evidence="4 5">
    <name type="scientific">Penicillium canescens</name>
    <dbReference type="NCBI Taxonomy" id="5083"/>
    <lineage>
        <taxon>Eukaryota</taxon>
        <taxon>Fungi</taxon>
        <taxon>Dikarya</taxon>
        <taxon>Ascomycota</taxon>
        <taxon>Pezizomycotina</taxon>
        <taxon>Eurotiomycetes</taxon>
        <taxon>Eurotiomycetidae</taxon>
        <taxon>Eurotiales</taxon>
        <taxon>Aspergillaceae</taxon>
        <taxon>Penicillium</taxon>
    </lineage>
</organism>
<dbReference type="Pfam" id="PF13561">
    <property type="entry name" value="adh_short_C2"/>
    <property type="match status" value="1"/>
</dbReference>
<dbReference type="InterPro" id="IPR036291">
    <property type="entry name" value="NAD(P)-bd_dom_sf"/>
</dbReference>
<dbReference type="PANTHER" id="PTHR24321">
    <property type="entry name" value="DEHYDROGENASES, SHORT CHAIN"/>
    <property type="match status" value="1"/>
</dbReference>
<dbReference type="GO" id="GO:0016491">
    <property type="term" value="F:oxidoreductase activity"/>
    <property type="evidence" value="ECO:0007669"/>
    <property type="project" value="UniProtKB-KW"/>
</dbReference>
<evidence type="ECO:0000313" key="4">
    <source>
        <dbReference type="EMBL" id="KAJ6047504.1"/>
    </source>
</evidence>
<protein>
    <submittedName>
        <fullName evidence="4">Uncharacterized protein</fullName>
    </submittedName>
</protein>
<dbReference type="PRINTS" id="PR00081">
    <property type="entry name" value="GDHRDH"/>
</dbReference>
<accession>A0AAD6IGY7</accession>
<sequence length="274" mass="29146">MPEHKPQIPIPNRLKGLVALITGAAGNIGLETANRLLQEGASVVLVDINAEKLAQSKQKLIDDFKESPMYTDQFMADDAIFTVQADVTVEEDVLNSVTKTVSRFGRLNIAVLCAGISYSSTSILETEVEQYDKVMRVNSRSAFLGVKHCGNAMKQTGSGGSIILVSSIAGLRATPGLSVYSMSKFALRGLCLSAAAELGQFNIRVNTVHPSGVNTPMFLASWPPEKMESMLASVPLGRWAEVADVAALVAFLGSSDAQFMTGGALKVDGGVVMY</sequence>
<name>A0AAD6IGY7_PENCN</name>
<dbReference type="Gene3D" id="3.40.50.720">
    <property type="entry name" value="NAD(P)-binding Rossmann-like Domain"/>
    <property type="match status" value="1"/>
</dbReference>
<keyword evidence="3" id="KW-0560">Oxidoreductase</keyword>